<dbReference type="InterPro" id="IPR025668">
    <property type="entry name" value="Tnp_DDE_dom"/>
</dbReference>
<accession>Q04QF0</accession>
<keyword evidence="1" id="KW-0472">Membrane</keyword>
<keyword evidence="1" id="KW-1133">Transmembrane helix</keyword>
<evidence type="ECO:0000259" key="2">
    <source>
        <dbReference type="Pfam" id="PF13612"/>
    </source>
</evidence>
<feature type="domain" description="Transposase DDE" evidence="2">
    <location>
        <begin position="136"/>
        <end position="267"/>
    </location>
</feature>
<organism evidence="3 4">
    <name type="scientific">Leptospira borgpetersenii serovar Hardjo-bovis (strain JB197)</name>
    <dbReference type="NCBI Taxonomy" id="355277"/>
    <lineage>
        <taxon>Bacteria</taxon>
        <taxon>Pseudomonadati</taxon>
        <taxon>Spirochaetota</taxon>
        <taxon>Spirochaetia</taxon>
        <taxon>Leptospirales</taxon>
        <taxon>Leptospiraceae</taxon>
        <taxon>Leptospira</taxon>
    </lineage>
</organism>
<dbReference type="Pfam" id="PF13612">
    <property type="entry name" value="DDE_Tnp_1_3"/>
    <property type="match status" value="2"/>
</dbReference>
<dbReference type="EMBL" id="CP000350">
    <property type="protein sequence ID" value="ABJ76870.1"/>
    <property type="molecule type" value="Genomic_DNA"/>
</dbReference>
<sequence length="305" mass="35705">MVRKRNRKFQLSLSEVATIVVYFHLSHYREFKNYYLIEIKKNLKSEFPKAVSYNRFVELMPNALTVIDSFLSNSCLEKCSGISFIDSTILKVCDNRRIHSHKNLSFTNFFLWKKPVKGRTLQLDYSDNVNWSFKTRCKVFKDIAQRGKSSTGWFYGFKLHLIINDQGELLSFMVTPGNVDDRNLKVIFPLSKNIYGKLFGDRGYISQSLFESLYEKGIQLITKLKKNMRNKLIPFVDKILLRKRAIIESVNDELKNICQIQHTRHRSFFNWAVNLLSGLVAFSFFPKKTSLNLRSKDNLQLLLSP</sequence>
<dbReference type="NCBIfam" id="NF033520">
    <property type="entry name" value="transpos_IS982"/>
    <property type="match status" value="1"/>
</dbReference>
<feature type="transmembrane region" description="Helical" evidence="1">
    <location>
        <begin position="268"/>
        <end position="285"/>
    </location>
</feature>
<dbReference type="KEGG" id="lbj:LBJ_2410"/>
<dbReference type="Proteomes" id="UP000000656">
    <property type="component" value="Chromosome 1"/>
</dbReference>
<feature type="domain" description="Transposase DDE" evidence="2">
    <location>
        <begin position="78"/>
        <end position="105"/>
    </location>
</feature>
<dbReference type="AlphaFoldDB" id="Q04QF0"/>
<evidence type="ECO:0000313" key="3">
    <source>
        <dbReference type="EMBL" id="ABJ76870.1"/>
    </source>
</evidence>
<gene>
    <name evidence="3" type="ordered locus">LBJ_2410</name>
</gene>
<protein>
    <submittedName>
        <fullName evidence="3">Transposase, ISLbp3</fullName>
    </submittedName>
</protein>
<evidence type="ECO:0000256" key="1">
    <source>
        <dbReference type="SAM" id="Phobius"/>
    </source>
</evidence>
<dbReference type="HOGENOM" id="CLU_073308_1_0_12"/>
<reference evidence="3 4" key="1">
    <citation type="journal article" date="2006" name="Proc. Natl. Acad. Sci. U.S.A.">
        <title>Genome reduction in Leptospira borgpetersenii reflects limited transmission potential.</title>
        <authorList>
            <person name="Bulach D.M."/>
            <person name="Zuerner R.L."/>
            <person name="Wilson P."/>
            <person name="Seemann T."/>
            <person name="McGrath A."/>
            <person name="Cullen P.A."/>
            <person name="Davis J."/>
            <person name="Johnson M."/>
            <person name="Kuczek E."/>
            <person name="Alt D.P."/>
            <person name="Peterson-Burch B."/>
            <person name="Coppel R.L."/>
            <person name="Rood J.I."/>
            <person name="Davies J.K."/>
            <person name="Adler B."/>
        </authorList>
    </citation>
    <scope>NUCLEOTIDE SEQUENCE [LARGE SCALE GENOMIC DNA]</scope>
    <source>
        <strain evidence="3 4">JB197</strain>
    </source>
</reference>
<proteinExistence type="predicted"/>
<name>Q04QF0_LEPBJ</name>
<evidence type="ECO:0000313" key="4">
    <source>
        <dbReference type="Proteomes" id="UP000000656"/>
    </source>
</evidence>
<keyword evidence="1" id="KW-0812">Transmembrane</keyword>